<dbReference type="Proteomes" id="UP000575469">
    <property type="component" value="Unassembled WGS sequence"/>
</dbReference>
<dbReference type="AlphaFoldDB" id="A0A848NNQ9"/>
<protein>
    <submittedName>
        <fullName evidence="1">DUF1833 family protein</fullName>
    </submittedName>
</protein>
<dbReference type="InterPro" id="IPR014974">
    <property type="entry name" value="DUF1833"/>
</dbReference>
<comment type="caution">
    <text evidence="1">The sequence shown here is derived from an EMBL/GenBank/DDBJ whole genome shotgun (WGS) entry which is preliminary data.</text>
</comment>
<name>A0A848NNQ9_9RALS</name>
<dbReference type="Pfam" id="PF08875">
    <property type="entry name" value="DUF1833"/>
    <property type="match status" value="1"/>
</dbReference>
<accession>A0A848NNQ9</accession>
<proteinExistence type="predicted"/>
<reference evidence="1 2" key="1">
    <citation type="submission" date="2020-04" db="EMBL/GenBank/DDBJ databases">
        <title>Ralstonia insidiosa genome sequencing and assembly.</title>
        <authorList>
            <person name="Martins R.C.R."/>
            <person name="Perdigao-Neto L.V."/>
            <person name="Levin A.S.S."/>
            <person name="Costa S.F."/>
        </authorList>
    </citation>
    <scope>NUCLEOTIDE SEQUENCE [LARGE SCALE GENOMIC DNA]</scope>
    <source>
        <strain evidence="1 2">5047</strain>
    </source>
</reference>
<gene>
    <name evidence="1" type="ORF">HGR00_02485</name>
</gene>
<evidence type="ECO:0000313" key="2">
    <source>
        <dbReference type="Proteomes" id="UP000575469"/>
    </source>
</evidence>
<organism evidence="1 2">
    <name type="scientific">Ralstonia insidiosa</name>
    <dbReference type="NCBI Taxonomy" id="190721"/>
    <lineage>
        <taxon>Bacteria</taxon>
        <taxon>Pseudomonadati</taxon>
        <taxon>Pseudomonadota</taxon>
        <taxon>Betaproteobacteria</taxon>
        <taxon>Burkholderiales</taxon>
        <taxon>Burkholderiaceae</taxon>
        <taxon>Ralstonia</taxon>
    </lineage>
</organism>
<dbReference type="RefSeq" id="WP_169339129.1">
    <property type="nucleotide sequence ID" value="NZ_JABBZM010000002.1"/>
</dbReference>
<evidence type="ECO:0000313" key="1">
    <source>
        <dbReference type="EMBL" id="NMV36772.1"/>
    </source>
</evidence>
<dbReference type="EMBL" id="JABBZM010000002">
    <property type="protein sequence ID" value="NMV36772.1"/>
    <property type="molecule type" value="Genomic_DNA"/>
</dbReference>
<sequence>MVTLYSQALKEAYAANPSNDIVLNTLEIRHPAFVDAGGSPTAIRVVQGYEDIVATLEASAPLDAGKPVTFVAGAFNFTLPGFKEGEVPQLQITIDNVSQEVTAHLEQAIGQVAPIEVTYRPYLMSDLSGPQMDPPFNMLLTNVKAELFQVTGTATLNDVHNWGFPGGANGVYTLTRFPGLLR</sequence>